<proteinExistence type="predicted"/>
<evidence type="ECO:0000313" key="1">
    <source>
        <dbReference type="EMBL" id="CAH2293959.1"/>
    </source>
</evidence>
<dbReference type="Proteomes" id="UP001295444">
    <property type="component" value="Chromosome 05"/>
</dbReference>
<name>A0AAD1W8Z0_PELCU</name>
<protein>
    <submittedName>
        <fullName evidence="1">Uncharacterized protein</fullName>
    </submittedName>
</protein>
<keyword evidence="2" id="KW-1185">Reference proteome</keyword>
<accession>A0AAD1W8Z0</accession>
<evidence type="ECO:0000313" key="2">
    <source>
        <dbReference type="Proteomes" id="UP001295444"/>
    </source>
</evidence>
<dbReference type="AlphaFoldDB" id="A0AAD1W8Z0"/>
<dbReference type="EMBL" id="OW240916">
    <property type="protein sequence ID" value="CAH2293959.1"/>
    <property type="molecule type" value="Genomic_DNA"/>
</dbReference>
<sequence>MLDELRQNIAADIGLFREEISGVLTCLQNTEIKAAAHETRLTKVEWQLTTLQTAQAQTRESMASQEDSLPDTIESAEIPHLFCRLFGTLFTAKQAKFTQLDGWYRLIGPNTLTPGKERDIIKRFQLGQDRMAFMVATRNKSPLYFEGHDLTFYPELSRETMAQIAMTPDQGTTTYPTGGEMLHPRQCHELSLALQ</sequence>
<organism evidence="1 2">
    <name type="scientific">Pelobates cultripes</name>
    <name type="common">Western spadefoot toad</name>
    <dbReference type="NCBI Taxonomy" id="61616"/>
    <lineage>
        <taxon>Eukaryota</taxon>
        <taxon>Metazoa</taxon>
        <taxon>Chordata</taxon>
        <taxon>Craniata</taxon>
        <taxon>Vertebrata</taxon>
        <taxon>Euteleostomi</taxon>
        <taxon>Amphibia</taxon>
        <taxon>Batrachia</taxon>
        <taxon>Anura</taxon>
        <taxon>Pelobatoidea</taxon>
        <taxon>Pelobatidae</taxon>
        <taxon>Pelobates</taxon>
    </lineage>
</organism>
<reference evidence="1" key="1">
    <citation type="submission" date="2022-03" db="EMBL/GenBank/DDBJ databases">
        <authorList>
            <person name="Alioto T."/>
            <person name="Alioto T."/>
            <person name="Gomez Garrido J."/>
        </authorList>
    </citation>
    <scope>NUCLEOTIDE SEQUENCE</scope>
</reference>
<gene>
    <name evidence="1" type="ORF">PECUL_23A025108</name>
</gene>